<dbReference type="NCBIfam" id="TIGR00158">
    <property type="entry name" value="L9"/>
    <property type="match status" value="1"/>
</dbReference>
<feature type="domain" description="Ribosomal protein L9" evidence="10">
    <location>
        <begin position="13"/>
        <end position="40"/>
    </location>
</feature>
<protein>
    <recommendedName>
        <fullName evidence="7 8">Large ribosomal subunit protein bL9</fullName>
    </recommendedName>
</protein>
<dbReference type="InterPro" id="IPR036935">
    <property type="entry name" value="Ribosomal_bL9_N_sf"/>
</dbReference>
<comment type="caution">
    <text evidence="11">The sequence shown here is derived from an EMBL/GenBank/DDBJ whole genome shotgun (WGS) entry which is preliminary data.</text>
</comment>
<keyword evidence="9" id="KW-0175">Coiled coil</keyword>
<keyword evidence="4 8" id="KW-0694">RNA-binding</keyword>
<comment type="function">
    <text evidence="1 8">Binds to the 23S rRNA.</text>
</comment>
<evidence type="ECO:0000256" key="5">
    <source>
        <dbReference type="ARBA" id="ARBA00022980"/>
    </source>
</evidence>
<dbReference type="GO" id="GO:1990904">
    <property type="term" value="C:ribonucleoprotein complex"/>
    <property type="evidence" value="ECO:0007669"/>
    <property type="project" value="UniProtKB-KW"/>
</dbReference>
<dbReference type="GO" id="GO:0019843">
    <property type="term" value="F:rRNA binding"/>
    <property type="evidence" value="ECO:0007669"/>
    <property type="project" value="UniProtKB-UniRule"/>
</dbReference>
<evidence type="ECO:0000256" key="1">
    <source>
        <dbReference type="ARBA" id="ARBA00003058"/>
    </source>
</evidence>
<keyword evidence="5 8" id="KW-0689">Ribosomal protein</keyword>
<dbReference type="InterPro" id="IPR009027">
    <property type="entry name" value="Ribosomal_bL9/RNase_H1_N"/>
</dbReference>
<dbReference type="Pfam" id="PF03948">
    <property type="entry name" value="Ribosomal_L9_C"/>
    <property type="match status" value="1"/>
</dbReference>
<dbReference type="PROSITE" id="PS00651">
    <property type="entry name" value="RIBOSOMAL_L9"/>
    <property type="match status" value="1"/>
</dbReference>
<dbReference type="InterPro" id="IPR036791">
    <property type="entry name" value="Ribosomal_bL9_C_sf"/>
</dbReference>
<dbReference type="SUPFAM" id="SSF55653">
    <property type="entry name" value="Ribosomal protein L9 C-domain"/>
    <property type="match status" value="1"/>
</dbReference>
<keyword evidence="12" id="KW-1185">Reference proteome</keyword>
<evidence type="ECO:0000256" key="7">
    <source>
        <dbReference type="ARBA" id="ARBA00035292"/>
    </source>
</evidence>
<evidence type="ECO:0000313" key="12">
    <source>
        <dbReference type="Proteomes" id="UP000321574"/>
    </source>
</evidence>
<comment type="similarity">
    <text evidence="2 8">Belongs to the bacterial ribosomal protein bL9 family.</text>
</comment>
<evidence type="ECO:0000256" key="6">
    <source>
        <dbReference type="ARBA" id="ARBA00023274"/>
    </source>
</evidence>
<dbReference type="InterPro" id="IPR000244">
    <property type="entry name" value="Ribosomal_bL9"/>
</dbReference>
<dbReference type="Gene3D" id="3.40.5.10">
    <property type="entry name" value="Ribosomal protein L9, N-terminal domain"/>
    <property type="match status" value="1"/>
</dbReference>
<proteinExistence type="inferred from homology"/>
<evidence type="ECO:0000256" key="2">
    <source>
        <dbReference type="ARBA" id="ARBA00010605"/>
    </source>
</evidence>
<name>A0A5C8NPZ8_9BACI</name>
<dbReference type="AlphaFoldDB" id="A0A5C8NPZ8"/>
<gene>
    <name evidence="8" type="primary">rplI</name>
    <name evidence="11" type="ORF">FHP05_11195</name>
</gene>
<accession>A0A5C8NPZ8</accession>
<dbReference type="InterPro" id="IPR020070">
    <property type="entry name" value="Ribosomal_bL9_N"/>
</dbReference>
<evidence type="ECO:0000256" key="8">
    <source>
        <dbReference type="HAMAP-Rule" id="MF_00503"/>
    </source>
</evidence>
<keyword evidence="3 8" id="KW-0699">rRNA-binding</keyword>
<dbReference type="SUPFAM" id="SSF55658">
    <property type="entry name" value="L9 N-domain-like"/>
    <property type="match status" value="1"/>
</dbReference>
<dbReference type="OrthoDB" id="9788336at2"/>
<evidence type="ECO:0000259" key="10">
    <source>
        <dbReference type="PROSITE" id="PS00651"/>
    </source>
</evidence>
<dbReference type="InterPro" id="IPR020069">
    <property type="entry name" value="Ribosomal_bL9_C"/>
</dbReference>
<dbReference type="GO" id="GO:0006412">
    <property type="term" value="P:translation"/>
    <property type="evidence" value="ECO:0007669"/>
    <property type="project" value="UniProtKB-UniRule"/>
</dbReference>
<evidence type="ECO:0000313" key="11">
    <source>
        <dbReference type="EMBL" id="TXL63372.1"/>
    </source>
</evidence>
<dbReference type="Pfam" id="PF01281">
    <property type="entry name" value="Ribosomal_L9_N"/>
    <property type="match status" value="1"/>
</dbReference>
<dbReference type="FunFam" id="3.10.430.100:FF:000002">
    <property type="entry name" value="50S ribosomal protein L9"/>
    <property type="match status" value="1"/>
</dbReference>
<evidence type="ECO:0000256" key="4">
    <source>
        <dbReference type="ARBA" id="ARBA00022884"/>
    </source>
</evidence>
<dbReference type="GO" id="GO:0005840">
    <property type="term" value="C:ribosome"/>
    <property type="evidence" value="ECO:0007669"/>
    <property type="project" value="UniProtKB-KW"/>
</dbReference>
<dbReference type="EMBL" id="VDUW01000008">
    <property type="protein sequence ID" value="TXL63372.1"/>
    <property type="molecule type" value="Genomic_DNA"/>
</dbReference>
<organism evidence="11 12">
    <name type="scientific">Cerasibacillus terrae</name>
    <dbReference type="NCBI Taxonomy" id="2498845"/>
    <lineage>
        <taxon>Bacteria</taxon>
        <taxon>Bacillati</taxon>
        <taxon>Bacillota</taxon>
        <taxon>Bacilli</taxon>
        <taxon>Bacillales</taxon>
        <taxon>Bacillaceae</taxon>
        <taxon>Cerasibacillus</taxon>
    </lineage>
</organism>
<dbReference type="Proteomes" id="UP000321574">
    <property type="component" value="Unassembled WGS sequence"/>
</dbReference>
<dbReference type="PANTHER" id="PTHR21368">
    <property type="entry name" value="50S RIBOSOMAL PROTEIN L9"/>
    <property type="match status" value="1"/>
</dbReference>
<dbReference type="RefSeq" id="WP_147668280.1">
    <property type="nucleotide sequence ID" value="NZ_VDUW01000008.1"/>
</dbReference>
<dbReference type="HAMAP" id="MF_00503">
    <property type="entry name" value="Ribosomal_bL9"/>
    <property type="match status" value="1"/>
</dbReference>
<dbReference type="GO" id="GO:0003735">
    <property type="term" value="F:structural constituent of ribosome"/>
    <property type="evidence" value="ECO:0007669"/>
    <property type="project" value="InterPro"/>
</dbReference>
<keyword evidence="6 8" id="KW-0687">Ribonucleoprotein</keyword>
<feature type="coiled-coil region" evidence="9">
    <location>
        <begin position="37"/>
        <end position="78"/>
    </location>
</feature>
<reference evidence="11 12" key="1">
    <citation type="submission" date="2019-06" db="EMBL/GenBank/DDBJ databases">
        <title>Cerasibacillus sp. nov., isolated from maize field.</title>
        <authorList>
            <person name="Lin S.-Y."/>
            <person name="Tsai C.-F."/>
            <person name="Young C.-C."/>
        </authorList>
    </citation>
    <scope>NUCLEOTIDE SEQUENCE [LARGE SCALE GENOMIC DNA]</scope>
    <source>
        <strain evidence="11 12">CC-CFT480</strain>
    </source>
</reference>
<sequence length="148" mass="16486">MKVILLKDVKGQGKKGDVKKVSAGYARNYLLKNNLAVEATAGNLKQLEAKKRKQDEEAQQEKEEAIQLKEALEKTTVEIKAKSGEGGRLFGSITNKQIAEALKKEHGFKIDRRKIELDEPIKSLGHVNVPVKLYPDVQGTVKVHVTEQ</sequence>
<dbReference type="Gene3D" id="3.10.430.100">
    <property type="entry name" value="Ribosomal protein L9, C-terminal domain"/>
    <property type="match status" value="1"/>
</dbReference>
<evidence type="ECO:0000256" key="9">
    <source>
        <dbReference type="SAM" id="Coils"/>
    </source>
</evidence>
<dbReference type="FunFam" id="3.40.5.10:FF:000002">
    <property type="entry name" value="50S ribosomal protein L9"/>
    <property type="match status" value="1"/>
</dbReference>
<dbReference type="InterPro" id="IPR020594">
    <property type="entry name" value="Ribosomal_bL9_bac/chp"/>
</dbReference>
<evidence type="ECO:0000256" key="3">
    <source>
        <dbReference type="ARBA" id="ARBA00022730"/>
    </source>
</evidence>